<keyword evidence="1" id="KW-1133">Transmembrane helix</keyword>
<name>A0A812CAJ8_ACAPH</name>
<dbReference type="Proteomes" id="UP000597762">
    <property type="component" value="Unassembled WGS sequence"/>
</dbReference>
<proteinExistence type="predicted"/>
<evidence type="ECO:0000313" key="2">
    <source>
        <dbReference type="EMBL" id="CAE1264534.1"/>
    </source>
</evidence>
<comment type="caution">
    <text evidence="2">The sequence shown here is derived from an EMBL/GenBank/DDBJ whole genome shotgun (WGS) entry which is preliminary data.</text>
</comment>
<reference evidence="2" key="1">
    <citation type="submission" date="2021-01" db="EMBL/GenBank/DDBJ databases">
        <authorList>
            <person name="Li R."/>
            <person name="Bekaert M."/>
        </authorList>
    </citation>
    <scope>NUCLEOTIDE SEQUENCE</scope>
    <source>
        <strain evidence="2">Farmed</strain>
    </source>
</reference>
<gene>
    <name evidence="2" type="ORF">SPHA_34278</name>
</gene>
<evidence type="ECO:0000256" key="1">
    <source>
        <dbReference type="SAM" id="Phobius"/>
    </source>
</evidence>
<feature type="transmembrane region" description="Helical" evidence="1">
    <location>
        <begin position="114"/>
        <end position="136"/>
    </location>
</feature>
<dbReference type="AlphaFoldDB" id="A0A812CAJ8"/>
<dbReference type="EMBL" id="CAHIKZ030001448">
    <property type="protein sequence ID" value="CAE1264534.1"/>
    <property type="molecule type" value="Genomic_DNA"/>
</dbReference>
<keyword evidence="1" id="KW-0812">Transmembrane</keyword>
<accession>A0A812CAJ8</accession>
<protein>
    <submittedName>
        <fullName evidence="2">Uncharacterized protein</fullName>
    </submittedName>
</protein>
<evidence type="ECO:0000313" key="3">
    <source>
        <dbReference type="Proteomes" id="UP000597762"/>
    </source>
</evidence>
<sequence>MTQTALPRQCKIQECKKAEPHIFDPCSEKHYYVCTNPKTRMLCPNGTHYSKGKGKNLHCLHIYNTISEKKKFWKTCKFSNNFSVEDCRKIWPKDASQWNTTLPESSQETNFSHLFPAMLISFYMICLLGLIIFLLIKRKNLKIRNNNDNMNKNNQQPEKENEDSVYEEIDETQMIDTIPAQMIASPEIYNRLENIQNIPYKKDLHESKFFNKDSLTDMDTQEEQYNVLYVAGTQEDFKSNEKPPEGCV</sequence>
<keyword evidence="1" id="KW-0472">Membrane</keyword>
<keyword evidence="3" id="KW-1185">Reference proteome</keyword>
<organism evidence="2 3">
    <name type="scientific">Acanthosepion pharaonis</name>
    <name type="common">Pharaoh cuttlefish</name>
    <name type="synonym">Sepia pharaonis</name>
    <dbReference type="NCBI Taxonomy" id="158019"/>
    <lineage>
        <taxon>Eukaryota</taxon>
        <taxon>Metazoa</taxon>
        <taxon>Spiralia</taxon>
        <taxon>Lophotrochozoa</taxon>
        <taxon>Mollusca</taxon>
        <taxon>Cephalopoda</taxon>
        <taxon>Coleoidea</taxon>
        <taxon>Decapodiformes</taxon>
        <taxon>Sepiida</taxon>
        <taxon>Sepiina</taxon>
        <taxon>Sepiidae</taxon>
        <taxon>Acanthosepion</taxon>
    </lineage>
</organism>